<proteinExistence type="predicted"/>
<evidence type="ECO:0000313" key="4">
    <source>
        <dbReference type="RefSeq" id="XP_026679074.1"/>
    </source>
</evidence>
<reference evidence="3 4" key="1">
    <citation type="submission" date="2025-04" db="UniProtKB">
        <authorList>
            <consortium name="RefSeq"/>
        </authorList>
    </citation>
    <scope>IDENTIFICATION</scope>
</reference>
<dbReference type="RefSeq" id="XP_026679074.1">
    <property type="nucleotide sequence ID" value="XM_026823273.1"/>
</dbReference>
<accession>A0A3Q0IWN1</accession>
<feature type="signal peptide" evidence="1">
    <location>
        <begin position="1"/>
        <end position="22"/>
    </location>
</feature>
<evidence type="ECO:0000256" key="1">
    <source>
        <dbReference type="SAM" id="SignalP"/>
    </source>
</evidence>
<keyword evidence="1" id="KW-0732">Signal</keyword>
<keyword evidence="2" id="KW-1185">Reference proteome</keyword>
<sequence length="214" mass="21245">MNLHHVHLIGILLPLLGNFADAFPCKAVVSGCGGCGGGCGGHGGCGFCGGLGCSRCGGRPGCGLCGGVGCGSCRGGCHFCGGVGCSFCSHGGSGCSSCGGSHYGKSYPYTSSTTYTPTIKTYTPEPIKTYSSGLDSVTVNVINPPTSSCDTKTYVAPCETAKTYVAPCETAKTYVSPPVSVTPPLVPYTTSTSTYITPPSCSQCGSVSSCGCSG</sequence>
<name>A0A3Q0IWN1_DIACI</name>
<dbReference type="Proteomes" id="UP000079169">
    <property type="component" value="Unplaced"/>
</dbReference>
<dbReference type="AlphaFoldDB" id="A0A3Q0IWN1"/>
<dbReference type="GeneID" id="113467222"/>
<evidence type="ECO:0000313" key="3">
    <source>
        <dbReference type="RefSeq" id="XP_026679073.1"/>
    </source>
</evidence>
<gene>
    <name evidence="3 4" type="primary">LOC113467222</name>
</gene>
<evidence type="ECO:0000313" key="2">
    <source>
        <dbReference type="Proteomes" id="UP000079169"/>
    </source>
</evidence>
<organism evidence="2 3">
    <name type="scientific">Diaphorina citri</name>
    <name type="common">Asian citrus psyllid</name>
    <dbReference type="NCBI Taxonomy" id="121845"/>
    <lineage>
        <taxon>Eukaryota</taxon>
        <taxon>Metazoa</taxon>
        <taxon>Ecdysozoa</taxon>
        <taxon>Arthropoda</taxon>
        <taxon>Hexapoda</taxon>
        <taxon>Insecta</taxon>
        <taxon>Pterygota</taxon>
        <taxon>Neoptera</taxon>
        <taxon>Paraneoptera</taxon>
        <taxon>Hemiptera</taxon>
        <taxon>Sternorrhyncha</taxon>
        <taxon>Psylloidea</taxon>
        <taxon>Psyllidae</taxon>
        <taxon>Diaphorininae</taxon>
        <taxon>Diaphorina</taxon>
    </lineage>
</organism>
<protein>
    <submittedName>
        <fullName evidence="3 4">Keratin-associated protein 5-5-like</fullName>
    </submittedName>
</protein>
<feature type="chain" id="PRO_5044597840" evidence="1">
    <location>
        <begin position="23"/>
        <end position="214"/>
    </location>
</feature>
<dbReference type="PaxDb" id="121845-A0A3Q0IWN1"/>
<dbReference type="RefSeq" id="XP_026679073.1">
    <property type="nucleotide sequence ID" value="XM_026823272.1"/>
</dbReference>
<dbReference type="KEGG" id="dci:113467222"/>